<organism evidence="1 2">
    <name type="scientific">Rubellimicrobium mesophilum DSM 19309</name>
    <dbReference type="NCBI Taxonomy" id="442562"/>
    <lineage>
        <taxon>Bacteria</taxon>
        <taxon>Pseudomonadati</taxon>
        <taxon>Pseudomonadota</taxon>
        <taxon>Alphaproteobacteria</taxon>
        <taxon>Rhodobacterales</taxon>
        <taxon>Roseobacteraceae</taxon>
        <taxon>Rubellimicrobium</taxon>
    </lineage>
</organism>
<evidence type="ECO:0000313" key="2">
    <source>
        <dbReference type="Proteomes" id="UP000019666"/>
    </source>
</evidence>
<dbReference type="HOGENOM" id="CLU_3257344_0_0_5"/>
<evidence type="ECO:0000313" key="1">
    <source>
        <dbReference type="EMBL" id="EYD77031.1"/>
    </source>
</evidence>
<proteinExistence type="predicted"/>
<protein>
    <submittedName>
        <fullName evidence="1">Uncharacterized protein</fullName>
    </submittedName>
</protein>
<keyword evidence="2" id="KW-1185">Reference proteome</keyword>
<dbReference type="AlphaFoldDB" id="A0A017HRR1"/>
<sequence length="42" mass="4317">MAFQVMPCAANGRFALAISHLFVPGIVPSAARLLSMPDGATS</sequence>
<dbReference type="RefSeq" id="WP_281177569.1">
    <property type="nucleotide sequence ID" value="NZ_KK088588.1"/>
</dbReference>
<reference evidence="1 2" key="1">
    <citation type="submission" date="2013-02" db="EMBL/GenBank/DDBJ databases">
        <authorList>
            <person name="Fiebig A."/>
            <person name="Goeker M."/>
            <person name="Klenk H.-P.P."/>
        </authorList>
    </citation>
    <scope>NUCLEOTIDE SEQUENCE [LARGE SCALE GENOMIC DNA]</scope>
    <source>
        <strain evidence="1 2">DSM 19309</strain>
    </source>
</reference>
<comment type="caution">
    <text evidence="1">The sequence shown here is derived from an EMBL/GenBank/DDBJ whole genome shotgun (WGS) entry which is preliminary data.</text>
</comment>
<accession>A0A017HRR1</accession>
<dbReference type="EMBL" id="AOSK01000037">
    <property type="protein sequence ID" value="EYD77031.1"/>
    <property type="molecule type" value="Genomic_DNA"/>
</dbReference>
<dbReference type="Proteomes" id="UP000019666">
    <property type="component" value="Unassembled WGS sequence"/>
</dbReference>
<gene>
    <name evidence="1" type="ORF">Rumeso_01406</name>
</gene>
<name>A0A017HRR1_9RHOB</name>